<evidence type="ECO:0000313" key="3">
    <source>
        <dbReference type="EMBL" id="PEG35377.1"/>
    </source>
</evidence>
<reference evidence="3 4" key="1">
    <citation type="submission" date="2017-10" db="EMBL/GenBank/DDBJ databases">
        <title>The new phylogeny of genus Mycobacterium.</title>
        <authorList>
            <person name="Tortoli E."/>
            <person name="Trovato A."/>
            <person name="Cirillo D.M."/>
        </authorList>
    </citation>
    <scope>NUCLEOTIDE SEQUENCE [LARGE SCALE GENOMIC DNA]</scope>
    <source>
        <strain evidence="3 4">CCUG37673</strain>
    </source>
</reference>
<accession>A0A2A7MV48</accession>
<keyword evidence="4" id="KW-1185">Reference proteome</keyword>
<sequence length="220" mass="24180">MTQDDTIAGPSGAPALGTDRSEQPDFETGRPRLGGLAVPVQFDEAETKIIAAIADTLIPPGNGFPAPSEVGIANFFGRYTTPSGFRPKHYPYLGEDRLKSTLAVLGEEFADSDAQARTQVLQRMEKDDEEIFGQLRSLVYYGYYCADSVIAAIQREIPAGRDYHGPPLPYGYLHCIEDWDDESLATAGQGAGYIRTEDVVRVDLSKLTWLNGRTTKEEEK</sequence>
<reference evidence="2 5" key="2">
    <citation type="journal article" date="2019" name="Emerg. Microbes Infect.">
        <title>Comprehensive subspecies identification of 175 nontuberculous mycobacteria species based on 7547 genomic profiles.</title>
        <authorList>
            <person name="Matsumoto Y."/>
            <person name="Kinjo T."/>
            <person name="Motooka D."/>
            <person name="Nabeya D."/>
            <person name="Jung N."/>
            <person name="Uechi K."/>
            <person name="Horii T."/>
            <person name="Iida T."/>
            <person name="Fujita J."/>
            <person name="Nakamura S."/>
        </authorList>
    </citation>
    <scope>NUCLEOTIDE SEQUENCE [LARGE SCALE GENOMIC DNA]</scope>
    <source>
        <strain evidence="2 5">JCM 6377</strain>
    </source>
</reference>
<reference evidence="2" key="3">
    <citation type="submission" date="2020-02" db="EMBL/GenBank/DDBJ databases">
        <authorList>
            <person name="Matsumoto Y."/>
            <person name="Motooka D."/>
            <person name="Nakamura S."/>
        </authorList>
    </citation>
    <scope>NUCLEOTIDE SEQUENCE</scope>
    <source>
        <strain evidence="2">JCM 6377</strain>
    </source>
</reference>
<dbReference type="Proteomes" id="UP000465302">
    <property type="component" value="Unassembled WGS sequence"/>
</dbReference>
<comment type="caution">
    <text evidence="3">The sequence shown here is derived from an EMBL/GenBank/DDBJ whole genome shotgun (WGS) entry which is preliminary data.</text>
</comment>
<organism evidence="3 4">
    <name type="scientific">Mycolicibacterium agri</name>
    <name type="common">Mycobacterium agri</name>
    <dbReference type="NCBI Taxonomy" id="36811"/>
    <lineage>
        <taxon>Bacteria</taxon>
        <taxon>Bacillati</taxon>
        <taxon>Actinomycetota</taxon>
        <taxon>Actinomycetes</taxon>
        <taxon>Mycobacteriales</taxon>
        <taxon>Mycobacteriaceae</taxon>
        <taxon>Mycolicibacterium</taxon>
    </lineage>
</organism>
<dbReference type="Pfam" id="PF13618">
    <property type="entry name" value="Gluconate_2-dh3"/>
    <property type="match status" value="1"/>
</dbReference>
<dbReference type="AlphaFoldDB" id="A0A2A7MV48"/>
<evidence type="ECO:0000313" key="2">
    <source>
        <dbReference type="EMBL" id="GFG53513.1"/>
    </source>
</evidence>
<dbReference type="OrthoDB" id="1550584at2"/>
<feature type="compositionally biased region" description="Basic and acidic residues" evidence="1">
    <location>
        <begin position="19"/>
        <end position="30"/>
    </location>
</feature>
<name>A0A2A7MV48_MYCAG</name>
<proteinExistence type="predicted"/>
<dbReference type="Proteomes" id="UP000220914">
    <property type="component" value="Unassembled WGS sequence"/>
</dbReference>
<protein>
    <recommendedName>
        <fullName evidence="6">Gluconate 2-dehydrogenase subunit 3 family protein</fullName>
    </recommendedName>
</protein>
<evidence type="ECO:0000313" key="5">
    <source>
        <dbReference type="Proteomes" id="UP000465302"/>
    </source>
</evidence>
<dbReference type="InterPro" id="IPR027056">
    <property type="entry name" value="Gluconate_2DH_su3"/>
</dbReference>
<dbReference type="EMBL" id="BLKS01000001">
    <property type="protein sequence ID" value="GFG53513.1"/>
    <property type="molecule type" value="Genomic_DNA"/>
</dbReference>
<gene>
    <name evidence="3" type="ORF">CQY20_22155</name>
    <name evidence="2" type="ORF">MAGR_49540</name>
</gene>
<evidence type="ECO:0000256" key="1">
    <source>
        <dbReference type="SAM" id="MobiDB-lite"/>
    </source>
</evidence>
<feature type="region of interest" description="Disordered" evidence="1">
    <location>
        <begin position="1"/>
        <end position="33"/>
    </location>
</feature>
<dbReference type="EMBL" id="PDCP01000046">
    <property type="protein sequence ID" value="PEG35377.1"/>
    <property type="molecule type" value="Genomic_DNA"/>
</dbReference>
<evidence type="ECO:0000313" key="4">
    <source>
        <dbReference type="Proteomes" id="UP000220914"/>
    </source>
</evidence>
<evidence type="ECO:0008006" key="6">
    <source>
        <dbReference type="Google" id="ProtNLM"/>
    </source>
</evidence>
<dbReference type="RefSeq" id="WP_097942235.1">
    <property type="nucleotide sequence ID" value="NZ_BLKS01000001.1"/>
</dbReference>